<gene>
    <name evidence="1" type="ordered locus">LOC_Os10g03270</name>
</gene>
<reference evidence="1" key="2">
    <citation type="submission" date="2003-05" db="EMBL/GenBank/DDBJ databases">
        <authorList>
            <person name="Buell C.R."/>
            <person name="Wing R.A."/>
            <person name="McCombie W.R."/>
            <person name="Messing J."/>
            <person name="Yuan Q."/>
            <person name="Ouyang S."/>
        </authorList>
    </citation>
    <scope>NUCLEOTIDE SEQUENCE</scope>
</reference>
<dbReference type="EMBL" id="DP000086">
    <property type="protein sequence ID" value="ABB46650.1"/>
    <property type="molecule type" value="Genomic_DNA"/>
</dbReference>
<reference evidence="1" key="3">
    <citation type="submission" date="2006-07" db="EMBL/GenBank/DDBJ databases">
        <authorList>
            <person name="Buell R."/>
        </authorList>
    </citation>
    <scope>NUCLEOTIDE SEQUENCE</scope>
</reference>
<evidence type="ECO:0000313" key="1">
    <source>
        <dbReference type="EMBL" id="ABB46650.1"/>
    </source>
</evidence>
<proteinExistence type="predicted"/>
<protein>
    <submittedName>
        <fullName evidence="1">Uncharacterized protein</fullName>
    </submittedName>
</protein>
<name>Q33BC1_ORYSJ</name>
<sequence>MRRHRRPAVAEPSRLGPAALAAHVTPLLGSVARARKKNGKRKEETAGVIFMPRESVAGDELGVILGKDDVRMIRISCGMLRLKIDARSW</sequence>
<reference evidence="1" key="1">
    <citation type="journal article" date="2003" name="Science">
        <title>In-depth view of structure, activity, and evolution of rice chromosome 10.</title>
        <authorList>
            <consortium name="Rice Chromosome 10 Sequencing Consortium"/>
        </authorList>
    </citation>
    <scope>NUCLEOTIDE SEQUENCE [LARGE SCALE GENOMIC DNA]</scope>
</reference>
<accession>Q33BC1</accession>
<dbReference type="AlphaFoldDB" id="Q33BC1"/>
<organism evidence="1">
    <name type="scientific">Oryza sativa subsp. japonica</name>
    <name type="common">Rice</name>
    <dbReference type="NCBI Taxonomy" id="39947"/>
    <lineage>
        <taxon>Eukaryota</taxon>
        <taxon>Viridiplantae</taxon>
        <taxon>Streptophyta</taxon>
        <taxon>Embryophyta</taxon>
        <taxon>Tracheophyta</taxon>
        <taxon>Spermatophyta</taxon>
        <taxon>Magnoliopsida</taxon>
        <taxon>Liliopsida</taxon>
        <taxon>Poales</taxon>
        <taxon>Poaceae</taxon>
        <taxon>BOP clade</taxon>
        <taxon>Oryzoideae</taxon>
        <taxon>Oryzeae</taxon>
        <taxon>Oryzinae</taxon>
        <taxon>Oryza</taxon>
        <taxon>Oryza sativa</taxon>
    </lineage>
</organism>